<dbReference type="InParanoid" id="A0A090MCT0"/>
<dbReference type="Gene3D" id="1.10.443.10">
    <property type="entry name" value="Intergrase catalytic core"/>
    <property type="match status" value="1"/>
</dbReference>
<name>A0A090MCT0_OSTTA</name>
<evidence type="ECO:0000313" key="3">
    <source>
        <dbReference type="EMBL" id="CEG01510.1"/>
    </source>
</evidence>
<dbReference type="InterPro" id="IPR013762">
    <property type="entry name" value="Integrase-like_cat_sf"/>
</dbReference>
<dbReference type="EMBL" id="CAID01000008">
    <property type="protein sequence ID" value="CEG01510.1"/>
    <property type="molecule type" value="Genomic_DNA"/>
</dbReference>
<evidence type="ECO:0000259" key="2">
    <source>
        <dbReference type="PROSITE" id="PS51898"/>
    </source>
</evidence>
<dbReference type="PROSITE" id="PS51898">
    <property type="entry name" value="TYR_RECOMBINASE"/>
    <property type="match status" value="1"/>
</dbReference>
<dbReference type="AlphaFoldDB" id="A0A090MCT0"/>
<evidence type="ECO:0000256" key="1">
    <source>
        <dbReference type="ARBA" id="ARBA00023172"/>
    </source>
</evidence>
<dbReference type="GO" id="GO:0003677">
    <property type="term" value="F:DNA binding"/>
    <property type="evidence" value="ECO:0007669"/>
    <property type="project" value="InterPro"/>
</dbReference>
<dbReference type="GO" id="GO:0015074">
    <property type="term" value="P:DNA integration"/>
    <property type="evidence" value="ECO:0007669"/>
    <property type="project" value="InterPro"/>
</dbReference>
<dbReference type="RefSeq" id="XP_003080827.2">
    <property type="nucleotide sequence ID" value="XM_003080779.2"/>
</dbReference>
<dbReference type="Proteomes" id="UP000009170">
    <property type="component" value="Unassembled WGS sequence"/>
</dbReference>
<feature type="domain" description="Tyr recombinase" evidence="2">
    <location>
        <begin position="335"/>
        <end position="544"/>
    </location>
</feature>
<dbReference type="InterPro" id="IPR011010">
    <property type="entry name" value="DNA_brk_join_enz"/>
</dbReference>
<sequence>MTTRRRAARGAATMVASTSEGRMVMSELETFVRACAEALGRKDGEVGARIAATLEANWFNTPSDLLRLSAEEARAMAVPMKLVDEFKRALTGTRADARGFAASAATVARATDDVETEAETSVASEAVIEPVSAIATETMEASPLSASASDRLMTKMRTGLSAGVTRVTRRPVLPNYRIPLDECGDRLKKEFKELRRFLTVRRLGPQEGTIAVVTSKKYEDVLRGALGWLCAERSLDQSKVTLRDLFPSVDAESADAAFEYVTWLNDERHTSANYELLVTRSCIAAVKFLYGNLSKAQPGEGEAKPYHDLPIIKELRRMAKDAKSRAAKAPSVSDERLKWLEWDEYLTLVQKLKLECSPKNYAGYKRSASAVAWSVQKYLIFGILSCVPDRQRTLRELRIGKTLFKEGDKWVIRHGPNDYKTGKDYGVRPPLVISPHLYSTLECFIETHRRELNPKHDFLFTRKNGEPFDGQGIYRLFTSASMRLTGKRTNPHLIRDMVVTHLRGTDASERQLEALAIYMGHSLQMQKSTYDRRSVEQKVAPAVDLLDSLNAKMAL</sequence>
<keyword evidence="1" id="KW-0233">DNA recombination</keyword>
<reference evidence="3 4" key="2">
    <citation type="journal article" date="2014" name="BMC Genomics">
        <title>An improved genome of the model marine alga Ostreococcus tauri unfolds by assessing Illumina de novo assemblies.</title>
        <authorList>
            <person name="Blanc-Mathieu R."/>
            <person name="Verhelst B."/>
            <person name="Derelle E."/>
            <person name="Rombauts S."/>
            <person name="Bouget F.Y."/>
            <person name="Carre I."/>
            <person name="Chateau A."/>
            <person name="Eyre-Walker A."/>
            <person name="Grimsley N."/>
            <person name="Moreau H."/>
            <person name="Piegu B."/>
            <person name="Rivals E."/>
            <person name="Schackwitz W."/>
            <person name="Van de Peer Y."/>
            <person name="Piganeau G."/>
        </authorList>
    </citation>
    <scope>NUCLEOTIDE SEQUENCE [LARGE SCALE GENOMIC DNA]</scope>
    <source>
        <strain evidence="4">OTTH 0595 / CCAP 157/2 / RCC745</strain>
    </source>
</reference>
<dbReference type="SUPFAM" id="SSF56349">
    <property type="entry name" value="DNA breaking-rejoining enzymes"/>
    <property type="match status" value="1"/>
</dbReference>
<gene>
    <name evidence="3" type="ORF">OT_ostta08g02610</name>
</gene>
<protein>
    <submittedName>
        <fullName evidence="3">Integrase-like, catalytic core</fullName>
    </submittedName>
</protein>
<evidence type="ECO:0000313" key="4">
    <source>
        <dbReference type="Proteomes" id="UP000009170"/>
    </source>
</evidence>
<dbReference type="GO" id="GO:0006310">
    <property type="term" value="P:DNA recombination"/>
    <property type="evidence" value="ECO:0007669"/>
    <property type="project" value="UniProtKB-KW"/>
</dbReference>
<dbReference type="OrthoDB" id="495402at2759"/>
<accession>A0A090MCT0</accession>
<dbReference type="KEGG" id="ota:OT_ostta08g02610"/>
<organism evidence="3 4">
    <name type="scientific">Ostreococcus tauri</name>
    <name type="common">Marine green alga</name>
    <dbReference type="NCBI Taxonomy" id="70448"/>
    <lineage>
        <taxon>Eukaryota</taxon>
        <taxon>Viridiplantae</taxon>
        <taxon>Chlorophyta</taxon>
        <taxon>Mamiellophyceae</taxon>
        <taxon>Mamiellales</taxon>
        <taxon>Bathycoccaceae</taxon>
        <taxon>Ostreococcus</taxon>
    </lineage>
</organism>
<proteinExistence type="predicted"/>
<keyword evidence="4" id="KW-1185">Reference proteome</keyword>
<comment type="caution">
    <text evidence="3">The sequence shown here is derived from an EMBL/GenBank/DDBJ whole genome shotgun (WGS) entry which is preliminary data.</text>
</comment>
<reference evidence="4" key="1">
    <citation type="journal article" date="2006" name="Proc. Natl. Acad. Sci. U.S.A.">
        <title>Genome analysis of the smallest free-living eukaryote Ostreococcus tauri unveils many unique features.</title>
        <authorList>
            <person name="Derelle E."/>
            <person name="Ferraz C."/>
            <person name="Rombauts S."/>
            <person name="Rouze P."/>
            <person name="Worden A.Z."/>
            <person name="Robbens S."/>
            <person name="Partensky F."/>
            <person name="Degroeve S."/>
            <person name="Echeynie S."/>
            <person name="Cooke R."/>
            <person name="Saeys Y."/>
            <person name="Wuyts J."/>
            <person name="Jabbari K."/>
            <person name="Bowler C."/>
            <person name="Panaud O."/>
            <person name="Piegu B."/>
            <person name="Ball S.G."/>
            <person name="Ral J.-P."/>
            <person name="Bouget F.-Y."/>
            <person name="Piganeau G."/>
            <person name="De Baets B."/>
            <person name="Picard A."/>
            <person name="Delseny M."/>
            <person name="Demaille J."/>
            <person name="Van de Peer Y."/>
            <person name="Moreau H."/>
        </authorList>
    </citation>
    <scope>NUCLEOTIDE SEQUENCE [LARGE SCALE GENOMIC DNA]</scope>
    <source>
        <strain evidence="4">OTTH 0595 / CCAP 157/2 / RCC745</strain>
    </source>
</reference>
<dbReference type="InterPro" id="IPR002104">
    <property type="entry name" value="Integrase_catalytic"/>
</dbReference>
<dbReference type="GeneID" id="9831407"/>